<evidence type="ECO:0000259" key="1">
    <source>
        <dbReference type="Pfam" id="PF01593"/>
    </source>
</evidence>
<dbReference type="SUPFAM" id="SSF51905">
    <property type="entry name" value="FAD/NAD(P)-binding domain"/>
    <property type="match status" value="2"/>
</dbReference>
<proteinExistence type="predicted"/>
<feature type="domain" description="Amine oxidase" evidence="1">
    <location>
        <begin position="70"/>
        <end position="514"/>
    </location>
</feature>
<dbReference type="EMBL" id="VTPC01006950">
    <property type="protein sequence ID" value="KAF2894473.1"/>
    <property type="molecule type" value="Genomic_DNA"/>
</dbReference>
<dbReference type="InterPro" id="IPR002937">
    <property type="entry name" value="Amino_oxidase"/>
</dbReference>
<dbReference type="GO" id="GO:0046592">
    <property type="term" value="F:polyamine oxidase activity"/>
    <property type="evidence" value="ECO:0007669"/>
    <property type="project" value="TreeGrafter"/>
</dbReference>
<gene>
    <name evidence="2" type="ORF">ILUMI_11673</name>
</gene>
<evidence type="ECO:0000313" key="2">
    <source>
        <dbReference type="EMBL" id="KAF2894473.1"/>
    </source>
</evidence>
<dbReference type="PANTHER" id="PTHR10742:SF398">
    <property type="entry name" value="AMINE OXIDASE DOMAIN-CONTAINING PROTEIN-RELATED"/>
    <property type="match status" value="1"/>
</dbReference>
<dbReference type="Proteomes" id="UP000801492">
    <property type="component" value="Unassembled WGS sequence"/>
</dbReference>
<dbReference type="PANTHER" id="PTHR10742">
    <property type="entry name" value="FLAVIN MONOAMINE OXIDASE"/>
    <property type="match status" value="1"/>
</dbReference>
<feature type="domain" description="Amine oxidase" evidence="1">
    <location>
        <begin position="17"/>
        <end position="50"/>
    </location>
</feature>
<organism evidence="2 3">
    <name type="scientific">Ignelater luminosus</name>
    <name type="common">Cucubano</name>
    <name type="synonym">Pyrophorus luminosus</name>
    <dbReference type="NCBI Taxonomy" id="2038154"/>
    <lineage>
        <taxon>Eukaryota</taxon>
        <taxon>Metazoa</taxon>
        <taxon>Ecdysozoa</taxon>
        <taxon>Arthropoda</taxon>
        <taxon>Hexapoda</taxon>
        <taxon>Insecta</taxon>
        <taxon>Pterygota</taxon>
        <taxon>Neoptera</taxon>
        <taxon>Endopterygota</taxon>
        <taxon>Coleoptera</taxon>
        <taxon>Polyphaga</taxon>
        <taxon>Elateriformia</taxon>
        <taxon>Elateroidea</taxon>
        <taxon>Elateridae</taxon>
        <taxon>Agrypninae</taxon>
        <taxon>Pyrophorini</taxon>
        <taxon>Ignelater</taxon>
    </lineage>
</organism>
<keyword evidence="3" id="KW-1185">Reference proteome</keyword>
<dbReference type="Gene3D" id="3.50.50.60">
    <property type="entry name" value="FAD/NAD(P)-binding domain"/>
    <property type="match status" value="2"/>
</dbReference>
<dbReference type="SUPFAM" id="SSF54373">
    <property type="entry name" value="FAD-linked reductases, C-terminal domain"/>
    <property type="match status" value="1"/>
</dbReference>
<dbReference type="InterPro" id="IPR036188">
    <property type="entry name" value="FAD/NAD-bd_sf"/>
</dbReference>
<reference evidence="2" key="1">
    <citation type="submission" date="2019-08" db="EMBL/GenBank/DDBJ databases">
        <title>The genome of the North American firefly Photinus pyralis.</title>
        <authorList>
            <consortium name="Photinus pyralis genome working group"/>
            <person name="Fallon T.R."/>
            <person name="Sander Lower S.E."/>
            <person name="Weng J.-K."/>
        </authorList>
    </citation>
    <scope>NUCLEOTIDE SEQUENCE</scope>
    <source>
        <strain evidence="2">TRF0915ILg1</strain>
        <tissue evidence="2">Whole body</tissue>
    </source>
</reference>
<dbReference type="OrthoDB" id="5046242at2759"/>
<dbReference type="InterPro" id="IPR050281">
    <property type="entry name" value="Flavin_monoamine_oxidase"/>
</dbReference>
<accession>A0A8K0CVI0</accession>
<evidence type="ECO:0000313" key="3">
    <source>
        <dbReference type="Proteomes" id="UP000801492"/>
    </source>
</evidence>
<comment type="caution">
    <text evidence="2">The sequence shown here is derived from an EMBL/GenBank/DDBJ whole genome shotgun (WGS) entry which is preliminary data.</text>
</comment>
<dbReference type="AlphaFoldDB" id="A0A8K0CVI0"/>
<dbReference type="Pfam" id="PF01593">
    <property type="entry name" value="Amino_oxidase"/>
    <property type="match status" value="2"/>
</dbReference>
<protein>
    <recommendedName>
        <fullName evidence="1">Amine oxidase domain-containing protein</fullName>
    </recommendedName>
</protein>
<name>A0A8K0CVI0_IGNLU</name>
<sequence>MKVSATDLSEPVVANSKQVLLFSGEATHPTYYSTVHGAIESGFREADRLINIYNNPEILRTKVLIVGAGLAGLGAADAFIDAGFSDFLMVESQEDAGGRIKTDLSKHGCFDVGAQWIHGTDNPIYNIAKKHNLLSPITSEEGLGMYVRDDGLVIENDLVKQADFEVGKILEECEHFVDAVDYPKSIGHYLDEKFAKYREKSSDLSDSVSGQKLELLDWHVRFQLIDNSCFNLKELSAREWGKYSCPGSDGQAHINLAHGYKTIVQVILSRFPRGKLKFNCPVTHVKWMNLLNNIKVYCEDQLIIYCDHIIVTASLGVLKHCASTLFEPPLPSNLSKTIECMGFNGGIGKIFLVFENKWWKTEGFQLLWRQDTVLTGIRRWTRYISGFDLVLNQPNALLGWVGGQGVLMMENLSEEDVGIHCVDLLRSFLKMDDIPYPTKVIRSQWTTNPWIRGGYSYTSTQCDTLKLGPSNLSEPVVDRDVPRIFLAGEACHPNHFSTTHGAFQSGQNQAKVILDYIKEMSKYKYFRSSI</sequence>
<dbReference type="Gene3D" id="3.90.660.10">
    <property type="match status" value="1"/>
</dbReference>